<evidence type="ECO:0000313" key="2">
    <source>
        <dbReference type="Proteomes" id="UP001139031"/>
    </source>
</evidence>
<dbReference type="Proteomes" id="UP001139031">
    <property type="component" value="Unassembled WGS sequence"/>
</dbReference>
<dbReference type="RefSeq" id="WP_224191174.1">
    <property type="nucleotide sequence ID" value="NZ_JAIRAU010000005.1"/>
</dbReference>
<protein>
    <submittedName>
        <fullName evidence="1">Uncharacterized protein</fullName>
    </submittedName>
</protein>
<name>A0ABS7TMF8_9BACT</name>
<sequence>MHVEWNKGDHAIHIDGRSHLLPGRVDQVMEWPDRPLIAILLEDSAGPQRLLVLDEHGQTRARLGSPAGFDLYYLTPNSRYGITAVCTTEPPVDGWRDWQFAISLERGELVRVSPSR</sequence>
<reference evidence="1" key="1">
    <citation type="submission" date="2021-08" db="EMBL/GenBank/DDBJ databases">
        <authorList>
            <person name="Stevens D.C."/>
        </authorList>
    </citation>
    <scope>NUCLEOTIDE SEQUENCE</scope>
    <source>
        <strain evidence="1">DSM 53165</strain>
    </source>
</reference>
<evidence type="ECO:0000313" key="1">
    <source>
        <dbReference type="EMBL" id="MBZ5709403.1"/>
    </source>
</evidence>
<gene>
    <name evidence="1" type="ORF">K7C98_09035</name>
</gene>
<comment type="caution">
    <text evidence="1">The sequence shown here is derived from an EMBL/GenBank/DDBJ whole genome shotgun (WGS) entry which is preliminary data.</text>
</comment>
<keyword evidence="2" id="KW-1185">Reference proteome</keyword>
<accession>A0ABS7TMF8</accession>
<dbReference type="EMBL" id="JAIRAU010000005">
    <property type="protein sequence ID" value="MBZ5709403.1"/>
    <property type="molecule type" value="Genomic_DNA"/>
</dbReference>
<organism evidence="1 2">
    <name type="scientific">Nannocystis pusilla</name>
    <dbReference type="NCBI Taxonomy" id="889268"/>
    <lineage>
        <taxon>Bacteria</taxon>
        <taxon>Pseudomonadati</taxon>
        <taxon>Myxococcota</taxon>
        <taxon>Polyangia</taxon>
        <taxon>Nannocystales</taxon>
        <taxon>Nannocystaceae</taxon>
        <taxon>Nannocystis</taxon>
    </lineage>
</organism>
<proteinExistence type="predicted"/>